<dbReference type="EMBL" id="AMCI01007119">
    <property type="protein sequence ID" value="EJW93185.1"/>
    <property type="molecule type" value="Genomic_DNA"/>
</dbReference>
<accession>J9C053</accession>
<protein>
    <submittedName>
        <fullName evidence="1">Uncharacterized protein</fullName>
    </submittedName>
</protein>
<proteinExistence type="predicted"/>
<feature type="non-terminal residue" evidence="1">
    <location>
        <position position="93"/>
    </location>
</feature>
<dbReference type="InterPro" id="IPR008767">
    <property type="entry name" value="Phage_SPP1_head-tail_adaptor"/>
</dbReference>
<dbReference type="InterPro" id="IPR038666">
    <property type="entry name" value="SSP1_head-tail_sf"/>
</dbReference>
<comment type="caution">
    <text evidence="1">The sequence shown here is derived from an EMBL/GenBank/DDBJ whole genome shotgun (WGS) entry which is preliminary data.</text>
</comment>
<dbReference type="AlphaFoldDB" id="J9C053"/>
<name>J9C053_9ZZZZ</name>
<dbReference type="Gene3D" id="2.40.10.270">
    <property type="entry name" value="Bacteriophage SPP1 head-tail adaptor protein"/>
    <property type="match status" value="1"/>
</dbReference>
<gene>
    <name evidence="1" type="ORF">EVA_18708</name>
</gene>
<sequence length="93" mass="10569">MKAGPMRYRLELLRPEKRVDEYGSESVTYIHAGTIHAERVKAAGVRSEEVGEHFPAYSVSWNVRDAHPVAENWRVRQVSPPGQPYTYTVTSVI</sequence>
<dbReference type="Pfam" id="PF05521">
    <property type="entry name" value="Phage_HCP"/>
    <property type="match status" value="1"/>
</dbReference>
<organism evidence="1">
    <name type="scientific">gut metagenome</name>
    <dbReference type="NCBI Taxonomy" id="749906"/>
    <lineage>
        <taxon>unclassified sequences</taxon>
        <taxon>metagenomes</taxon>
        <taxon>organismal metagenomes</taxon>
    </lineage>
</organism>
<reference evidence="1" key="1">
    <citation type="journal article" date="2012" name="PLoS ONE">
        <title>Gene sets for utilization of primary and secondary nutrition supplies in the distal gut of endangered iberian lynx.</title>
        <authorList>
            <person name="Alcaide M."/>
            <person name="Messina E."/>
            <person name="Richter M."/>
            <person name="Bargiela R."/>
            <person name="Peplies J."/>
            <person name="Huws S.A."/>
            <person name="Newbold C.J."/>
            <person name="Golyshin P.N."/>
            <person name="Simon M.A."/>
            <person name="Lopez G."/>
            <person name="Yakimov M.M."/>
            <person name="Ferrer M."/>
        </authorList>
    </citation>
    <scope>NUCLEOTIDE SEQUENCE</scope>
</reference>
<evidence type="ECO:0000313" key="1">
    <source>
        <dbReference type="EMBL" id="EJW93185.1"/>
    </source>
</evidence>